<feature type="compositionally biased region" description="Pro residues" evidence="1">
    <location>
        <begin position="56"/>
        <end position="75"/>
    </location>
</feature>
<gene>
    <name evidence="4" type="ORF">LACPI_0378</name>
</gene>
<feature type="chain" id="PRO_5039054537" evidence="2">
    <location>
        <begin position="25"/>
        <end position="261"/>
    </location>
</feature>
<evidence type="ECO:0000259" key="3">
    <source>
        <dbReference type="Pfam" id="PF13731"/>
    </source>
</evidence>
<feature type="domain" description="WxL" evidence="3">
    <location>
        <begin position="41"/>
        <end position="258"/>
    </location>
</feature>
<dbReference type="InterPro" id="IPR027994">
    <property type="entry name" value="WxL_dom"/>
</dbReference>
<proteinExistence type="predicted"/>
<reference evidence="5" key="1">
    <citation type="submission" date="2015-01" db="EMBL/GenBank/DDBJ databases">
        <authorList>
            <person name="Andreevskaya M."/>
        </authorList>
    </citation>
    <scope>NUCLEOTIDE SEQUENCE [LARGE SCALE GENOMIC DNA]</scope>
    <source>
        <strain evidence="5">MKFS47</strain>
    </source>
</reference>
<accession>A0A0D6DUX3</accession>
<dbReference type="AlphaFoldDB" id="A0A0D6DUX3"/>
<evidence type="ECO:0000256" key="1">
    <source>
        <dbReference type="SAM" id="MobiDB-lite"/>
    </source>
</evidence>
<evidence type="ECO:0000256" key="2">
    <source>
        <dbReference type="SAM" id="SignalP"/>
    </source>
</evidence>
<evidence type="ECO:0000313" key="4">
    <source>
        <dbReference type="EMBL" id="CEN27578.1"/>
    </source>
</evidence>
<dbReference type="Pfam" id="PF13731">
    <property type="entry name" value="WxL"/>
    <property type="match status" value="1"/>
</dbReference>
<dbReference type="EMBL" id="LN774769">
    <property type="protein sequence ID" value="CEN27578.1"/>
    <property type="molecule type" value="Genomic_DNA"/>
</dbReference>
<sequence length="261" mass="27703">MELKTLLKSTLVLTSIVTTGVVFATTTIANADDDKYSSAIQAKTQSDLTFIKSDTPTPPLPPGPQPNPAPNPTPNPNRGELLLSYAPNLKFGTQVKTDTTFFAKADIDSNGIEFLPFIGVQDNRGSERKGWKLTAKLDSPFQSTKDSKKQLAGAVVTFSNLFFDDEAGAPKAVSDDVILSSDAKDLATADTTTGVGTWSLGLGNKLEEGVVDYTVDKDGKTTPVKGKVTQGVTLSIPSTSVKDSDTYTTTITYDLISDPTA</sequence>
<keyword evidence="2" id="KW-0732">Signal</keyword>
<evidence type="ECO:0000313" key="5">
    <source>
        <dbReference type="Proteomes" id="UP000033166"/>
    </source>
</evidence>
<name>A0A0D6DUX3_9LACT</name>
<protein>
    <submittedName>
        <fullName evidence="4">Cell surface protein, CscB family</fullName>
    </submittedName>
</protein>
<dbReference type="STRING" id="1364.LP2241_10369"/>
<dbReference type="KEGG" id="lpk:LACPI_0378"/>
<dbReference type="RefSeq" id="WP_047914838.1">
    <property type="nucleotide sequence ID" value="NZ_LN774769.1"/>
</dbReference>
<dbReference type="Proteomes" id="UP000033166">
    <property type="component" value="Chromosome I"/>
</dbReference>
<dbReference type="HOGENOM" id="CLU_067278_1_0_9"/>
<feature type="signal peptide" evidence="2">
    <location>
        <begin position="1"/>
        <end position="24"/>
    </location>
</feature>
<organism evidence="4 5">
    <name type="scientific">Pseudolactococcus piscium MKFS47</name>
    <dbReference type="NCBI Taxonomy" id="297352"/>
    <lineage>
        <taxon>Bacteria</taxon>
        <taxon>Bacillati</taxon>
        <taxon>Bacillota</taxon>
        <taxon>Bacilli</taxon>
        <taxon>Lactobacillales</taxon>
        <taxon>Streptococcaceae</taxon>
        <taxon>Pseudolactococcus</taxon>
    </lineage>
</organism>
<feature type="region of interest" description="Disordered" evidence="1">
    <location>
        <begin position="47"/>
        <end position="80"/>
    </location>
</feature>